<dbReference type="GO" id="GO:0003677">
    <property type="term" value="F:DNA binding"/>
    <property type="evidence" value="ECO:0007669"/>
    <property type="project" value="UniProtKB-KW"/>
</dbReference>
<evidence type="ECO:0000256" key="4">
    <source>
        <dbReference type="ARBA" id="ARBA00023163"/>
    </source>
</evidence>
<reference evidence="8" key="1">
    <citation type="submission" date="2022-03" db="EMBL/GenBank/DDBJ databases">
        <title>Genomic Encyclopedia of Type Strains, Phase III (KMG-III): the genomes of soil and plant-associated and newly described type strains.</title>
        <authorList>
            <person name="Whitman W."/>
        </authorList>
    </citation>
    <scope>NUCLEOTIDE SEQUENCE</scope>
    <source>
        <strain evidence="8">ANL 6-2</strain>
    </source>
</reference>
<feature type="domain" description="HTH luxR-type" evidence="6">
    <location>
        <begin position="150"/>
        <end position="215"/>
    </location>
</feature>
<dbReference type="PANTHER" id="PTHR43214">
    <property type="entry name" value="TWO-COMPONENT RESPONSE REGULATOR"/>
    <property type="match status" value="1"/>
</dbReference>
<protein>
    <submittedName>
        <fullName evidence="8">DNA-binding NarL/FixJ family response regulator</fullName>
    </submittedName>
</protein>
<evidence type="ECO:0000259" key="6">
    <source>
        <dbReference type="PROSITE" id="PS50043"/>
    </source>
</evidence>
<evidence type="ECO:0000256" key="3">
    <source>
        <dbReference type="ARBA" id="ARBA00023125"/>
    </source>
</evidence>
<dbReference type="InterPro" id="IPR001789">
    <property type="entry name" value="Sig_transdc_resp-reg_receiver"/>
</dbReference>
<comment type="caution">
    <text evidence="8">The sequence shown here is derived from an EMBL/GenBank/DDBJ whole genome shotgun (WGS) entry which is preliminary data.</text>
</comment>
<dbReference type="Pfam" id="PF00072">
    <property type="entry name" value="Response_reg"/>
    <property type="match status" value="1"/>
</dbReference>
<feature type="modified residue" description="4-aspartylphosphate" evidence="5">
    <location>
        <position position="54"/>
    </location>
</feature>
<dbReference type="PROSITE" id="PS50043">
    <property type="entry name" value="HTH_LUXR_2"/>
    <property type="match status" value="1"/>
</dbReference>
<dbReference type="PROSITE" id="PS50110">
    <property type="entry name" value="RESPONSE_REGULATORY"/>
    <property type="match status" value="1"/>
</dbReference>
<dbReference type="PRINTS" id="PR00038">
    <property type="entry name" value="HTHLUXR"/>
</dbReference>
<dbReference type="Proteomes" id="UP001205843">
    <property type="component" value="Unassembled WGS sequence"/>
</dbReference>
<dbReference type="CDD" id="cd17535">
    <property type="entry name" value="REC_NarL-like"/>
    <property type="match status" value="1"/>
</dbReference>
<dbReference type="SMART" id="SM00421">
    <property type="entry name" value="HTH_LUXR"/>
    <property type="match status" value="1"/>
</dbReference>
<evidence type="ECO:0000313" key="9">
    <source>
        <dbReference type="Proteomes" id="UP001205843"/>
    </source>
</evidence>
<sequence>MNSILVVDDHPEARSWLVDISLRAFRGASVIAAATLAQARERMRGTHLDLALVDLGLPDGNGSSLVTELARRSPETFLVVTTIFDDDHHLFTALAAGAGGYLLKDEPEDQIIDRLQGILRGNPPLAPGIARRILRHFQDQAMQPLARRPTIGKGALLSDRETEVLALLAKGLNRTDVARVLNISPNTAAGHVKAIYRKLNVSGRAEATLEAVNLGIVDPPA</sequence>
<organism evidence="8 9">
    <name type="scientific">Natronocella acetinitrilica</name>
    <dbReference type="NCBI Taxonomy" id="414046"/>
    <lineage>
        <taxon>Bacteria</taxon>
        <taxon>Pseudomonadati</taxon>
        <taxon>Pseudomonadota</taxon>
        <taxon>Gammaproteobacteria</taxon>
        <taxon>Chromatiales</taxon>
        <taxon>Ectothiorhodospiraceae</taxon>
        <taxon>Natronocella</taxon>
    </lineage>
</organism>
<dbReference type="SUPFAM" id="SSF52172">
    <property type="entry name" value="CheY-like"/>
    <property type="match status" value="1"/>
</dbReference>
<feature type="domain" description="Response regulatory" evidence="7">
    <location>
        <begin position="3"/>
        <end position="119"/>
    </location>
</feature>
<keyword evidence="4" id="KW-0804">Transcription</keyword>
<dbReference type="InterPro" id="IPR058245">
    <property type="entry name" value="NreC/VraR/RcsB-like_REC"/>
</dbReference>
<keyword evidence="1 5" id="KW-0597">Phosphoprotein</keyword>
<dbReference type="SMART" id="SM00448">
    <property type="entry name" value="REC"/>
    <property type="match status" value="1"/>
</dbReference>
<proteinExistence type="predicted"/>
<evidence type="ECO:0000256" key="1">
    <source>
        <dbReference type="ARBA" id="ARBA00022553"/>
    </source>
</evidence>
<dbReference type="Gene3D" id="3.40.50.2300">
    <property type="match status" value="1"/>
</dbReference>
<dbReference type="EMBL" id="JALJXV010000006">
    <property type="protein sequence ID" value="MCP1675564.1"/>
    <property type="molecule type" value="Genomic_DNA"/>
</dbReference>
<keyword evidence="9" id="KW-1185">Reference proteome</keyword>
<dbReference type="PANTHER" id="PTHR43214:SF41">
    <property type="entry name" value="NITRATE_NITRITE RESPONSE REGULATOR PROTEIN NARP"/>
    <property type="match status" value="1"/>
</dbReference>
<dbReference type="InterPro" id="IPR011006">
    <property type="entry name" value="CheY-like_superfamily"/>
</dbReference>
<evidence type="ECO:0000259" key="7">
    <source>
        <dbReference type="PROSITE" id="PS50110"/>
    </source>
</evidence>
<dbReference type="GO" id="GO:0000160">
    <property type="term" value="P:phosphorelay signal transduction system"/>
    <property type="evidence" value="ECO:0007669"/>
    <property type="project" value="InterPro"/>
</dbReference>
<dbReference type="GO" id="GO:0006355">
    <property type="term" value="P:regulation of DNA-templated transcription"/>
    <property type="evidence" value="ECO:0007669"/>
    <property type="project" value="InterPro"/>
</dbReference>
<dbReference type="AlphaFoldDB" id="A0AAE3G4M9"/>
<evidence type="ECO:0000256" key="5">
    <source>
        <dbReference type="PROSITE-ProRule" id="PRU00169"/>
    </source>
</evidence>
<dbReference type="CDD" id="cd06170">
    <property type="entry name" value="LuxR_C_like"/>
    <property type="match status" value="1"/>
</dbReference>
<evidence type="ECO:0000256" key="2">
    <source>
        <dbReference type="ARBA" id="ARBA00023015"/>
    </source>
</evidence>
<keyword evidence="2" id="KW-0805">Transcription regulation</keyword>
<dbReference type="SUPFAM" id="SSF46894">
    <property type="entry name" value="C-terminal effector domain of the bipartite response regulators"/>
    <property type="match status" value="1"/>
</dbReference>
<dbReference type="InterPro" id="IPR016032">
    <property type="entry name" value="Sig_transdc_resp-reg_C-effctor"/>
</dbReference>
<dbReference type="InterPro" id="IPR039420">
    <property type="entry name" value="WalR-like"/>
</dbReference>
<accession>A0AAE3G4M9</accession>
<keyword evidence="3 8" id="KW-0238">DNA-binding</keyword>
<evidence type="ECO:0000313" key="8">
    <source>
        <dbReference type="EMBL" id="MCP1675564.1"/>
    </source>
</evidence>
<dbReference type="Pfam" id="PF00196">
    <property type="entry name" value="GerE"/>
    <property type="match status" value="1"/>
</dbReference>
<dbReference type="InterPro" id="IPR000792">
    <property type="entry name" value="Tscrpt_reg_LuxR_C"/>
</dbReference>
<name>A0AAE3G4M9_9GAMM</name>
<gene>
    <name evidence="8" type="ORF">J2T57_002714</name>
</gene>
<dbReference type="RefSeq" id="WP_253479120.1">
    <property type="nucleotide sequence ID" value="NZ_JALJXV010000006.1"/>
</dbReference>